<dbReference type="OrthoDB" id="7376058at2"/>
<dbReference type="InterPro" id="IPR036396">
    <property type="entry name" value="Cyt_P450_sf"/>
</dbReference>
<dbReference type="Pfam" id="PF00067">
    <property type="entry name" value="p450"/>
    <property type="match status" value="1"/>
</dbReference>
<dbReference type="RefSeq" id="WP_030432583.1">
    <property type="nucleotide sequence ID" value="NZ_JOEF01000029.1"/>
</dbReference>
<dbReference type="GO" id="GO:0020037">
    <property type="term" value="F:heme binding"/>
    <property type="evidence" value="ECO:0007669"/>
    <property type="project" value="InterPro"/>
</dbReference>
<keyword evidence="2" id="KW-1185">Reference proteome</keyword>
<dbReference type="GO" id="GO:0004497">
    <property type="term" value="F:monooxygenase activity"/>
    <property type="evidence" value="ECO:0007669"/>
    <property type="project" value="InterPro"/>
</dbReference>
<dbReference type="GO" id="GO:0016705">
    <property type="term" value="F:oxidoreductase activity, acting on paired donors, with incorporation or reduction of molecular oxygen"/>
    <property type="evidence" value="ECO:0007669"/>
    <property type="project" value="InterPro"/>
</dbReference>
<dbReference type="InterPro" id="IPR001128">
    <property type="entry name" value="Cyt_P450"/>
</dbReference>
<dbReference type="AlphaFoldDB" id="A0A1G9TRA6"/>
<dbReference type="Gene3D" id="1.10.630.10">
    <property type="entry name" value="Cytochrome P450"/>
    <property type="match status" value="1"/>
</dbReference>
<dbReference type="SUPFAM" id="SSF48264">
    <property type="entry name" value="Cytochrome P450"/>
    <property type="match status" value="1"/>
</dbReference>
<organism evidence="1 2">
    <name type="scientific">Allokutzneria albata</name>
    <name type="common">Kibdelosporangium albatum</name>
    <dbReference type="NCBI Taxonomy" id="211114"/>
    <lineage>
        <taxon>Bacteria</taxon>
        <taxon>Bacillati</taxon>
        <taxon>Actinomycetota</taxon>
        <taxon>Actinomycetes</taxon>
        <taxon>Pseudonocardiales</taxon>
        <taxon>Pseudonocardiaceae</taxon>
        <taxon>Allokutzneria</taxon>
    </lineage>
</organism>
<accession>A0A1G9TRA6</accession>
<dbReference type="GO" id="GO:0005506">
    <property type="term" value="F:iron ion binding"/>
    <property type="evidence" value="ECO:0007669"/>
    <property type="project" value="InterPro"/>
</dbReference>
<evidence type="ECO:0000313" key="1">
    <source>
        <dbReference type="EMBL" id="SDM50192.1"/>
    </source>
</evidence>
<proteinExistence type="predicted"/>
<dbReference type="eggNOG" id="COG2124">
    <property type="taxonomic scope" value="Bacteria"/>
</dbReference>
<sequence>MARASVLDTLRVATTALMPIVARGALLRRPSMVRAQEKADADRRLVRLLQRLRDTYGEDRLRLRVPGRSISLVLSREDVQHVLSDVVTYTPANVEKRHALAHFQPDGLLISDAADRPHRRTFTEAVLDTHSSVHALGDVFASKVDEEVTPTAGRLDWDDFAASWWRLVRRIVLGDSAADDSLLIERLKSLRANANWSYFHREEVEHREIFLRHVRSYVDRAEPGSLAARIAAQPAAADVHPESQVAHWLFAFDAAGMATFQALALLASHPSVPRDQDHLRASVLESVRLWPTTPLVLRDSAADGSTLLILAPFFHRDDQRLSYANAFEPEVWLDGRADHALIPFSDGPAVCPGRNLVLFIAAKTLSAMFLEHDFMLTSHPQLAADEPLPGTLNPLGLRFAVTARTVDEVPVG</sequence>
<dbReference type="Proteomes" id="UP000183376">
    <property type="component" value="Chromosome I"/>
</dbReference>
<protein>
    <submittedName>
        <fullName evidence="1">Cytochrome P450</fullName>
    </submittedName>
</protein>
<reference evidence="1 2" key="1">
    <citation type="submission" date="2016-10" db="EMBL/GenBank/DDBJ databases">
        <authorList>
            <person name="de Groot N.N."/>
        </authorList>
    </citation>
    <scope>NUCLEOTIDE SEQUENCE [LARGE SCALE GENOMIC DNA]</scope>
    <source>
        <strain evidence="1 2">DSM 44149</strain>
    </source>
</reference>
<dbReference type="STRING" id="211114.SAMN04489726_1946"/>
<dbReference type="EMBL" id="LT629701">
    <property type="protein sequence ID" value="SDM50192.1"/>
    <property type="molecule type" value="Genomic_DNA"/>
</dbReference>
<gene>
    <name evidence="1" type="ORF">SAMN04489726_1946</name>
</gene>
<evidence type="ECO:0000313" key="2">
    <source>
        <dbReference type="Proteomes" id="UP000183376"/>
    </source>
</evidence>
<name>A0A1G9TRA6_ALLAB</name>